<name>A0A5N0TCI0_9GAMM</name>
<dbReference type="InterPro" id="IPR052519">
    <property type="entry name" value="Euk-type_GlcNAc_Kinase"/>
</dbReference>
<dbReference type="EMBL" id="VYXP01000003">
    <property type="protein sequence ID" value="KAA9132803.1"/>
    <property type="molecule type" value="Genomic_DNA"/>
</dbReference>
<accession>A0A5N0TCI0</accession>
<dbReference type="InterPro" id="IPR002731">
    <property type="entry name" value="ATPase_BadF"/>
</dbReference>
<dbReference type="SUPFAM" id="SSF53067">
    <property type="entry name" value="Actin-like ATPase domain"/>
    <property type="match status" value="2"/>
</dbReference>
<keyword evidence="3" id="KW-1185">Reference proteome</keyword>
<organism evidence="2 3">
    <name type="scientific">Marinihelvus fidelis</name>
    <dbReference type="NCBI Taxonomy" id="2613842"/>
    <lineage>
        <taxon>Bacteria</taxon>
        <taxon>Pseudomonadati</taxon>
        <taxon>Pseudomonadota</taxon>
        <taxon>Gammaproteobacteria</taxon>
        <taxon>Chromatiales</taxon>
        <taxon>Wenzhouxiangellaceae</taxon>
        <taxon>Marinihelvus</taxon>
    </lineage>
</organism>
<dbReference type="InterPro" id="IPR043129">
    <property type="entry name" value="ATPase_NBD"/>
</dbReference>
<evidence type="ECO:0000313" key="2">
    <source>
        <dbReference type="EMBL" id="KAA9132803.1"/>
    </source>
</evidence>
<dbReference type="Pfam" id="PF01869">
    <property type="entry name" value="BcrAD_BadFG"/>
    <property type="match status" value="1"/>
</dbReference>
<evidence type="ECO:0000259" key="1">
    <source>
        <dbReference type="Pfam" id="PF01869"/>
    </source>
</evidence>
<dbReference type="Proteomes" id="UP000325372">
    <property type="component" value="Unassembled WGS sequence"/>
</dbReference>
<protein>
    <recommendedName>
        <fullName evidence="1">ATPase BadF/BadG/BcrA/BcrD type domain-containing protein</fullName>
    </recommendedName>
</protein>
<feature type="domain" description="ATPase BadF/BadG/BcrA/BcrD type" evidence="1">
    <location>
        <begin position="27"/>
        <end position="294"/>
    </location>
</feature>
<dbReference type="PANTHER" id="PTHR43190:SF3">
    <property type="entry name" value="N-ACETYL-D-GLUCOSAMINE KINASE"/>
    <property type="match status" value="1"/>
</dbReference>
<evidence type="ECO:0000313" key="3">
    <source>
        <dbReference type="Proteomes" id="UP000325372"/>
    </source>
</evidence>
<reference evidence="2 3" key="1">
    <citation type="submission" date="2019-09" db="EMBL/GenBank/DDBJ databases">
        <title>Wenzhouxiangella sp. Genome sequencing and assembly.</title>
        <authorList>
            <person name="Zhang R."/>
        </authorList>
    </citation>
    <scope>NUCLEOTIDE SEQUENCE [LARGE SCALE GENOMIC DNA]</scope>
    <source>
        <strain evidence="2 3">W260</strain>
    </source>
</reference>
<sequence>MASWARPWPAVTQHLEAEPLNTTKHLLGIDGGGSRTRAVLAEMTPDGQVTVLGRGDAGSGNPLLAGHRQVLANLDSATAQAFSALPDPSIIVDAAVLALAGAGAAEESALIEQWVTANPRLSAYRLIPDWQPVLVAGTPDGHGIGLIAGTGSVAFGATADGRTVKRGGWGHWFGDQGSGYDLGRQALTAAAHAADGLAAATRLGAAIATHFDGATPDAISTLLARHDNPRRAIAALAPVVLDAAADGDDVAVNITENGARHLAGLVASVANALALDDGYPLALAGSVVCENAAYRQRVLDTLGQSGPVPGTVTRVEEPVMGCITLARHELLNTNTAWRDHA</sequence>
<proteinExistence type="predicted"/>
<dbReference type="AlphaFoldDB" id="A0A5N0TCI0"/>
<dbReference type="PANTHER" id="PTHR43190">
    <property type="entry name" value="N-ACETYL-D-GLUCOSAMINE KINASE"/>
    <property type="match status" value="1"/>
</dbReference>
<comment type="caution">
    <text evidence="2">The sequence shown here is derived from an EMBL/GenBank/DDBJ whole genome shotgun (WGS) entry which is preliminary data.</text>
</comment>
<gene>
    <name evidence="2" type="ORF">F3N42_06220</name>
</gene>
<dbReference type="Gene3D" id="3.30.420.40">
    <property type="match status" value="2"/>
</dbReference>